<protein>
    <recommendedName>
        <fullName evidence="7">Spider venom protein</fullName>
    </recommendedName>
</protein>
<evidence type="ECO:0008006" key="7">
    <source>
        <dbReference type="Google" id="ProtNLM"/>
    </source>
</evidence>
<evidence type="ECO:0000313" key="4">
    <source>
        <dbReference type="EMBL" id="GFT26378.1"/>
    </source>
</evidence>
<evidence type="ECO:0000313" key="3">
    <source>
        <dbReference type="EMBL" id="GFT06514.1"/>
    </source>
</evidence>
<feature type="chain" id="PRO_5036596947" description="Spider venom protein" evidence="1">
    <location>
        <begin position="17"/>
        <end position="92"/>
    </location>
</feature>
<reference evidence="5" key="1">
    <citation type="submission" date="2020-08" db="EMBL/GenBank/DDBJ databases">
        <title>Multicomponent nature underlies the extraordinary mechanical properties of spider dragline silk.</title>
        <authorList>
            <person name="Kono N."/>
            <person name="Nakamura H."/>
            <person name="Mori M."/>
            <person name="Yoshida Y."/>
            <person name="Ohtoshi R."/>
            <person name="Malay A.D."/>
            <person name="Moran D.A.P."/>
            <person name="Tomita M."/>
            <person name="Numata K."/>
            <person name="Arakawa K."/>
        </authorList>
    </citation>
    <scope>NUCLEOTIDE SEQUENCE</scope>
</reference>
<accession>A0A8X6NQV3</accession>
<dbReference type="OrthoDB" id="6431745at2759"/>
<evidence type="ECO:0000313" key="6">
    <source>
        <dbReference type="Proteomes" id="UP000887013"/>
    </source>
</evidence>
<proteinExistence type="predicted"/>
<evidence type="ECO:0000256" key="1">
    <source>
        <dbReference type="SAM" id="SignalP"/>
    </source>
</evidence>
<dbReference type="EMBL" id="BMAW01096354">
    <property type="protein sequence ID" value="GFS74324.1"/>
    <property type="molecule type" value="Genomic_DNA"/>
</dbReference>
<dbReference type="EMBL" id="BMAW01061082">
    <property type="protein sequence ID" value="GFT29515.1"/>
    <property type="molecule type" value="Genomic_DNA"/>
</dbReference>
<feature type="signal peptide" evidence="1">
    <location>
        <begin position="1"/>
        <end position="16"/>
    </location>
</feature>
<evidence type="ECO:0000313" key="2">
    <source>
        <dbReference type="EMBL" id="GFS74324.1"/>
    </source>
</evidence>
<keyword evidence="1" id="KW-0732">Signal</keyword>
<dbReference type="EMBL" id="BMAW01106859">
    <property type="protein sequence ID" value="GFT26378.1"/>
    <property type="molecule type" value="Genomic_DNA"/>
</dbReference>
<evidence type="ECO:0000313" key="5">
    <source>
        <dbReference type="EMBL" id="GFT29515.1"/>
    </source>
</evidence>
<sequence>MKAVLIFSMCLIGVLVVEVYPRAAKKVYVLSSLSQPFSQEESSALKNVKRSKEDKKIGSNRGCPKGHVYDFYFGKCREIVCAIPGYVIKDGK</sequence>
<name>A0A8X6NQV3_NEPPI</name>
<gene>
    <name evidence="3" type="ORF">NPIL_284861</name>
    <name evidence="5" type="ORF">NPIL_28651</name>
    <name evidence="4" type="ORF">NPIL_387331</name>
    <name evidence="2" type="ORF">NPIL_657841</name>
</gene>
<dbReference type="AlphaFoldDB" id="A0A8X6NQV3"/>
<keyword evidence="6" id="KW-1185">Reference proteome</keyword>
<comment type="caution">
    <text evidence="5">The sequence shown here is derived from an EMBL/GenBank/DDBJ whole genome shotgun (WGS) entry which is preliminary data.</text>
</comment>
<dbReference type="EMBL" id="BMAW01102918">
    <property type="protein sequence ID" value="GFT06514.1"/>
    <property type="molecule type" value="Genomic_DNA"/>
</dbReference>
<organism evidence="5 6">
    <name type="scientific">Nephila pilipes</name>
    <name type="common">Giant wood spider</name>
    <name type="synonym">Nephila maculata</name>
    <dbReference type="NCBI Taxonomy" id="299642"/>
    <lineage>
        <taxon>Eukaryota</taxon>
        <taxon>Metazoa</taxon>
        <taxon>Ecdysozoa</taxon>
        <taxon>Arthropoda</taxon>
        <taxon>Chelicerata</taxon>
        <taxon>Arachnida</taxon>
        <taxon>Araneae</taxon>
        <taxon>Araneomorphae</taxon>
        <taxon>Entelegynae</taxon>
        <taxon>Araneoidea</taxon>
        <taxon>Nephilidae</taxon>
        <taxon>Nephila</taxon>
    </lineage>
</organism>
<dbReference type="Proteomes" id="UP000887013">
    <property type="component" value="Unassembled WGS sequence"/>
</dbReference>